<dbReference type="EnsemblProtists" id="Phyra80059">
    <property type="protein sequence ID" value="Phyra80059"/>
    <property type="gene ID" value="Phyra80059"/>
</dbReference>
<dbReference type="OMA" id="YTCKRIR"/>
<dbReference type="HOGENOM" id="CLU_137656_0_0_1"/>
<accession>H3GSQ6</accession>
<evidence type="ECO:0000313" key="1">
    <source>
        <dbReference type="EnsemblProtists" id="Phyra80059"/>
    </source>
</evidence>
<dbReference type="Proteomes" id="UP000005238">
    <property type="component" value="Unassembled WGS sequence"/>
</dbReference>
<organism evidence="1 2">
    <name type="scientific">Phytophthora ramorum</name>
    <name type="common">Sudden oak death agent</name>
    <dbReference type="NCBI Taxonomy" id="164328"/>
    <lineage>
        <taxon>Eukaryota</taxon>
        <taxon>Sar</taxon>
        <taxon>Stramenopiles</taxon>
        <taxon>Oomycota</taxon>
        <taxon>Peronosporomycetes</taxon>
        <taxon>Peronosporales</taxon>
        <taxon>Peronosporaceae</taxon>
        <taxon>Phytophthora</taxon>
    </lineage>
</organism>
<dbReference type="EMBL" id="DS566042">
    <property type="status" value="NOT_ANNOTATED_CDS"/>
    <property type="molecule type" value="Genomic_DNA"/>
</dbReference>
<dbReference type="InParanoid" id="H3GSQ6"/>
<dbReference type="AlphaFoldDB" id="H3GSQ6"/>
<dbReference type="eggNOG" id="ENOG502T2EQ">
    <property type="taxonomic scope" value="Eukaryota"/>
</dbReference>
<protein>
    <submittedName>
        <fullName evidence="1">Uncharacterized protein</fullName>
    </submittedName>
</protein>
<reference evidence="2" key="1">
    <citation type="journal article" date="2006" name="Science">
        <title>Phytophthora genome sequences uncover evolutionary origins and mechanisms of pathogenesis.</title>
        <authorList>
            <person name="Tyler B.M."/>
            <person name="Tripathy S."/>
            <person name="Zhang X."/>
            <person name="Dehal P."/>
            <person name="Jiang R.H."/>
            <person name="Aerts A."/>
            <person name="Arredondo F.D."/>
            <person name="Baxter L."/>
            <person name="Bensasson D."/>
            <person name="Beynon J.L."/>
            <person name="Chapman J."/>
            <person name="Damasceno C.M."/>
            <person name="Dorrance A.E."/>
            <person name="Dou D."/>
            <person name="Dickerman A.W."/>
            <person name="Dubchak I.L."/>
            <person name="Garbelotto M."/>
            <person name="Gijzen M."/>
            <person name="Gordon S.G."/>
            <person name="Govers F."/>
            <person name="Grunwald N.J."/>
            <person name="Huang W."/>
            <person name="Ivors K.L."/>
            <person name="Jones R.W."/>
            <person name="Kamoun S."/>
            <person name="Krampis K."/>
            <person name="Lamour K.H."/>
            <person name="Lee M.K."/>
            <person name="McDonald W.H."/>
            <person name="Medina M."/>
            <person name="Meijer H.J."/>
            <person name="Nordberg E.K."/>
            <person name="Maclean D.J."/>
            <person name="Ospina-Giraldo M.D."/>
            <person name="Morris P.F."/>
            <person name="Phuntumart V."/>
            <person name="Putnam N.H."/>
            <person name="Rash S."/>
            <person name="Rose J.K."/>
            <person name="Sakihama Y."/>
            <person name="Salamov A.A."/>
            <person name="Savidor A."/>
            <person name="Scheuring C.F."/>
            <person name="Smith B.M."/>
            <person name="Sobral B.W."/>
            <person name="Terry A."/>
            <person name="Torto-Alalibo T.A."/>
            <person name="Win J."/>
            <person name="Xu Z."/>
            <person name="Zhang H."/>
            <person name="Grigoriev I.V."/>
            <person name="Rokhsar D.S."/>
            <person name="Boore J.L."/>
        </authorList>
    </citation>
    <scope>NUCLEOTIDE SEQUENCE [LARGE SCALE GENOMIC DNA]</scope>
    <source>
        <strain evidence="2">Pr102</strain>
    </source>
</reference>
<keyword evidence="2" id="KW-1185">Reference proteome</keyword>
<proteinExistence type="predicted"/>
<name>H3GSQ6_PHYRM</name>
<sequence length="164" mass="18312">MDDILGDSPFSRSSEEVADLLDEQLKARYGLNVRKMARFTISDMAAAARKVLRQFDSTLLTDCAMNALNLCIGYGIGQKENVRNEYMKDTRTKLFVKKRVVMTQGGAFPEGGAVIQKLRNLNNFFASSKSPERIASLRDVQNIHKLPQLAALIDIDVRVSSTIK</sequence>
<dbReference type="STRING" id="164328.H3GSQ6"/>
<reference evidence="1" key="2">
    <citation type="submission" date="2015-06" db="UniProtKB">
        <authorList>
            <consortium name="EnsemblProtists"/>
        </authorList>
    </citation>
    <scope>IDENTIFICATION</scope>
    <source>
        <strain evidence="1">Pr102</strain>
    </source>
</reference>
<evidence type="ECO:0000313" key="2">
    <source>
        <dbReference type="Proteomes" id="UP000005238"/>
    </source>
</evidence>